<name>A0AA37L523_9PEZI</name>
<sequence length="105" mass="11572">MRIPTLQDILLLAALVGVASAGKQHYEMLRQKCCANPDHNMCRVALERWHICQEAIKNGKRPGSCGDFGQNSDFSRIACRPGIDGPPYWKDEEKPKAKGGGSFGE</sequence>
<feature type="region of interest" description="Disordered" evidence="1">
    <location>
        <begin position="80"/>
        <end position="105"/>
    </location>
</feature>
<dbReference type="GeneID" id="73321702"/>
<proteinExistence type="predicted"/>
<accession>A0AA37L523</accession>
<feature type="chain" id="PRO_5041210949" evidence="2">
    <location>
        <begin position="22"/>
        <end position="105"/>
    </location>
</feature>
<feature type="signal peptide" evidence="2">
    <location>
        <begin position="1"/>
        <end position="21"/>
    </location>
</feature>
<dbReference type="RefSeq" id="XP_049123069.1">
    <property type="nucleotide sequence ID" value="XM_049267112.1"/>
</dbReference>
<keyword evidence="2" id="KW-0732">Signal</keyword>
<evidence type="ECO:0000256" key="1">
    <source>
        <dbReference type="SAM" id="MobiDB-lite"/>
    </source>
</evidence>
<dbReference type="EMBL" id="BQXU01000002">
    <property type="protein sequence ID" value="GKT40719.1"/>
    <property type="molecule type" value="Genomic_DNA"/>
</dbReference>
<evidence type="ECO:0000313" key="4">
    <source>
        <dbReference type="Proteomes" id="UP001055115"/>
    </source>
</evidence>
<reference evidence="3 4" key="1">
    <citation type="submission" date="2022-03" db="EMBL/GenBank/DDBJ databases">
        <title>Genome data of Colletotrichum spp.</title>
        <authorList>
            <person name="Utami Y.D."/>
            <person name="Hiruma K."/>
        </authorList>
    </citation>
    <scope>NUCLEOTIDE SEQUENCE [LARGE SCALE GENOMIC DNA]</scope>
    <source>
        <strain evidence="3 4">MAFF 239500</strain>
    </source>
</reference>
<comment type="caution">
    <text evidence="3">The sequence shown here is derived from an EMBL/GenBank/DDBJ whole genome shotgun (WGS) entry which is preliminary data.</text>
</comment>
<protein>
    <submittedName>
        <fullName evidence="3">Uncharacterized protein</fullName>
    </submittedName>
</protein>
<evidence type="ECO:0000313" key="3">
    <source>
        <dbReference type="EMBL" id="GKT40719.1"/>
    </source>
</evidence>
<dbReference type="AlphaFoldDB" id="A0AA37L523"/>
<keyword evidence="4" id="KW-1185">Reference proteome</keyword>
<organism evidence="3 4">
    <name type="scientific">Colletotrichum spaethianum</name>
    <dbReference type="NCBI Taxonomy" id="700344"/>
    <lineage>
        <taxon>Eukaryota</taxon>
        <taxon>Fungi</taxon>
        <taxon>Dikarya</taxon>
        <taxon>Ascomycota</taxon>
        <taxon>Pezizomycotina</taxon>
        <taxon>Sordariomycetes</taxon>
        <taxon>Hypocreomycetidae</taxon>
        <taxon>Glomerellales</taxon>
        <taxon>Glomerellaceae</taxon>
        <taxon>Colletotrichum</taxon>
        <taxon>Colletotrichum spaethianum species complex</taxon>
    </lineage>
</organism>
<evidence type="ECO:0000256" key="2">
    <source>
        <dbReference type="SAM" id="SignalP"/>
    </source>
</evidence>
<dbReference type="Proteomes" id="UP001055115">
    <property type="component" value="Unassembled WGS sequence"/>
</dbReference>
<gene>
    <name evidence="3" type="ORF">ColSpa_00900</name>
</gene>